<protein>
    <submittedName>
        <fullName evidence="2">Uncharacterized protein</fullName>
    </submittedName>
</protein>
<gene>
    <name evidence="2" type="ORF">CCAM_LOCUS34482</name>
</gene>
<keyword evidence="3" id="KW-1185">Reference proteome</keyword>
<name>A0A484MX10_9ASTE</name>
<proteinExistence type="predicted"/>
<dbReference type="EMBL" id="OOIL02004591">
    <property type="protein sequence ID" value="VFQ92706.1"/>
    <property type="molecule type" value="Genomic_DNA"/>
</dbReference>
<evidence type="ECO:0000313" key="2">
    <source>
        <dbReference type="EMBL" id="VFQ92706.1"/>
    </source>
</evidence>
<reference evidence="2 3" key="1">
    <citation type="submission" date="2018-04" db="EMBL/GenBank/DDBJ databases">
        <authorList>
            <person name="Vogel A."/>
        </authorList>
    </citation>
    <scope>NUCLEOTIDE SEQUENCE [LARGE SCALE GENOMIC DNA]</scope>
</reference>
<accession>A0A484MX10</accession>
<organism evidence="2 3">
    <name type="scientific">Cuscuta campestris</name>
    <dbReference type="NCBI Taxonomy" id="132261"/>
    <lineage>
        <taxon>Eukaryota</taxon>
        <taxon>Viridiplantae</taxon>
        <taxon>Streptophyta</taxon>
        <taxon>Embryophyta</taxon>
        <taxon>Tracheophyta</taxon>
        <taxon>Spermatophyta</taxon>
        <taxon>Magnoliopsida</taxon>
        <taxon>eudicotyledons</taxon>
        <taxon>Gunneridae</taxon>
        <taxon>Pentapetalae</taxon>
        <taxon>asterids</taxon>
        <taxon>lamiids</taxon>
        <taxon>Solanales</taxon>
        <taxon>Convolvulaceae</taxon>
        <taxon>Cuscuteae</taxon>
        <taxon>Cuscuta</taxon>
        <taxon>Cuscuta subgen. Grammica</taxon>
        <taxon>Cuscuta sect. Cleistogrammica</taxon>
    </lineage>
</organism>
<keyword evidence="1" id="KW-1133">Transmembrane helix</keyword>
<sequence>MDSGLLGIVFGMGLTIVMKTYANHFWSALNCVYLLTEETEIIDGARTRRESLKSIVVWDLNALCCNILHFLFLLDLICMWKMSLGLLGMIGGQKRRKGIVVQFYKNLKGV</sequence>
<dbReference type="AlphaFoldDB" id="A0A484MX10"/>
<dbReference type="Proteomes" id="UP000595140">
    <property type="component" value="Unassembled WGS sequence"/>
</dbReference>
<feature type="transmembrane region" description="Helical" evidence="1">
    <location>
        <begin position="67"/>
        <end position="87"/>
    </location>
</feature>
<keyword evidence="1" id="KW-0812">Transmembrane</keyword>
<evidence type="ECO:0000256" key="1">
    <source>
        <dbReference type="SAM" id="Phobius"/>
    </source>
</evidence>
<evidence type="ECO:0000313" key="3">
    <source>
        <dbReference type="Proteomes" id="UP000595140"/>
    </source>
</evidence>
<keyword evidence="1" id="KW-0472">Membrane</keyword>